<dbReference type="AlphaFoldDB" id="A0A2P1PNF3"/>
<name>A0A2P1PNF3_9GAMM</name>
<evidence type="ECO:0000313" key="2">
    <source>
        <dbReference type="EMBL" id="AVP96368.1"/>
    </source>
</evidence>
<dbReference type="OrthoDB" id="6065067at2"/>
<feature type="compositionally biased region" description="Basic and acidic residues" evidence="1">
    <location>
        <begin position="174"/>
        <end position="185"/>
    </location>
</feature>
<dbReference type="Gene3D" id="1.25.40.10">
    <property type="entry name" value="Tetratricopeptide repeat domain"/>
    <property type="match status" value="1"/>
</dbReference>
<gene>
    <name evidence="2" type="ORF">C7S18_03805</name>
</gene>
<reference evidence="2 3" key="1">
    <citation type="submission" date="2018-03" db="EMBL/GenBank/DDBJ databases">
        <title>Ahniella affigens gen. nov., sp. nov., a gammaproteobacterium isolated from sandy soil near a stream.</title>
        <authorList>
            <person name="Ko Y."/>
            <person name="Kim J.-H."/>
        </authorList>
    </citation>
    <scope>NUCLEOTIDE SEQUENCE [LARGE SCALE GENOMIC DNA]</scope>
    <source>
        <strain evidence="2 3">D13</strain>
    </source>
</reference>
<protein>
    <submittedName>
        <fullName evidence="2">Uncharacterized protein</fullName>
    </submittedName>
</protein>
<proteinExistence type="predicted"/>
<feature type="region of interest" description="Disordered" evidence="1">
    <location>
        <begin position="163"/>
        <end position="185"/>
    </location>
</feature>
<sequence length="185" mass="20467">MILALVLGYCVLAPEWQAYRSEQKLLQANLLLQAALTGQLPDADPLDGVRRMLTLAQEARVVLPHDARAILIEGMGYLMLSRLDEAEQTFVMALRQGERPELLVNYGRVLAARGDHDGAHAAMLRAAFIAPGAINTLPKAMRTQIEAEVAAYEQAFVAGETNEIPPMPDAYRQPIDRKPPAERRR</sequence>
<dbReference type="Proteomes" id="UP000241074">
    <property type="component" value="Chromosome"/>
</dbReference>
<dbReference type="InterPro" id="IPR011990">
    <property type="entry name" value="TPR-like_helical_dom_sf"/>
</dbReference>
<dbReference type="KEGG" id="xba:C7S18_03805"/>
<evidence type="ECO:0000313" key="3">
    <source>
        <dbReference type="Proteomes" id="UP000241074"/>
    </source>
</evidence>
<dbReference type="EMBL" id="CP027860">
    <property type="protein sequence ID" value="AVP96368.1"/>
    <property type="molecule type" value="Genomic_DNA"/>
</dbReference>
<reference evidence="2 3" key="2">
    <citation type="submission" date="2018-03" db="EMBL/GenBank/DDBJ databases">
        <authorList>
            <person name="Keele B.F."/>
        </authorList>
    </citation>
    <scope>NUCLEOTIDE SEQUENCE [LARGE SCALE GENOMIC DNA]</scope>
    <source>
        <strain evidence="2 3">D13</strain>
    </source>
</reference>
<keyword evidence="3" id="KW-1185">Reference proteome</keyword>
<organism evidence="2 3">
    <name type="scientific">Ahniella affigens</name>
    <dbReference type="NCBI Taxonomy" id="2021234"/>
    <lineage>
        <taxon>Bacteria</taxon>
        <taxon>Pseudomonadati</taxon>
        <taxon>Pseudomonadota</taxon>
        <taxon>Gammaproteobacteria</taxon>
        <taxon>Lysobacterales</taxon>
        <taxon>Rhodanobacteraceae</taxon>
        <taxon>Ahniella</taxon>
    </lineage>
</organism>
<evidence type="ECO:0000256" key="1">
    <source>
        <dbReference type="SAM" id="MobiDB-lite"/>
    </source>
</evidence>
<accession>A0A2P1PNF3</accession>
<dbReference type="SUPFAM" id="SSF48452">
    <property type="entry name" value="TPR-like"/>
    <property type="match status" value="1"/>
</dbReference>
<dbReference type="RefSeq" id="WP_106890297.1">
    <property type="nucleotide sequence ID" value="NZ_CP027860.1"/>
</dbReference>